<dbReference type="AlphaFoldDB" id="A0A9D9EH46"/>
<evidence type="ECO:0000313" key="3">
    <source>
        <dbReference type="Proteomes" id="UP000823637"/>
    </source>
</evidence>
<organism evidence="2 3">
    <name type="scientific">Candidatus Enterocola intestinipullorum</name>
    <dbReference type="NCBI Taxonomy" id="2840783"/>
    <lineage>
        <taxon>Bacteria</taxon>
        <taxon>Pseudomonadati</taxon>
        <taxon>Bacteroidota</taxon>
        <taxon>Bacteroidia</taxon>
        <taxon>Bacteroidales</taxon>
        <taxon>Candidatus Enterocola</taxon>
    </lineage>
</organism>
<keyword evidence="1" id="KW-0472">Membrane</keyword>
<reference evidence="2" key="2">
    <citation type="journal article" date="2021" name="PeerJ">
        <title>Extensive microbial diversity within the chicken gut microbiome revealed by metagenomics and culture.</title>
        <authorList>
            <person name="Gilroy R."/>
            <person name="Ravi A."/>
            <person name="Getino M."/>
            <person name="Pursley I."/>
            <person name="Horton D.L."/>
            <person name="Alikhan N.F."/>
            <person name="Baker D."/>
            <person name="Gharbi K."/>
            <person name="Hall N."/>
            <person name="Watson M."/>
            <person name="Adriaenssens E.M."/>
            <person name="Foster-Nyarko E."/>
            <person name="Jarju S."/>
            <person name="Secka A."/>
            <person name="Antonio M."/>
            <person name="Oren A."/>
            <person name="Chaudhuri R.R."/>
            <person name="La Ragione R."/>
            <person name="Hildebrand F."/>
            <person name="Pallen M.J."/>
        </authorList>
    </citation>
    <scope>NUCLEOTIDE SEQUENCE</scope>
    <source>
        <strain evidence="2">D3-1215</strain>
    </source>
</reference>
<dbReference type="Proteomes" id="UP000823637">
    <property type="component" value="Unassembled WGS sequence"/>
</dbReference>
<reference evidence="2" key="1">
    <citation type="submission" date="2020-10" db="EMBL/GenBank/DDBJ databases">
        <authorList>
            <person name="Gilroy R."/>
        </authorList>
    </citation>
    <scope>NUCLEOTIDE SEQUENCE</scope>
    <source>
        <strain evidence="2">D3-1215</strain>
    </source>
</reference>
<evidence type="ECO:0000313" key="2">
    <source>
        <dbReference type="EMBL" id="MBO8446873.1"/>
    </source>
</evidence>
<accession>A0A9D9EH46</accession>
<feature type="transmembrane region" description="Helical" evidence="1">
    <location>
        <begin position="31"/>
        <end position="52"/>
    </location>
</feature>
<keyword evidence="1" id="KW-1133">Transmembrane helix</keyword>
<evidence type="ECO:0008006" key="4">
    <source>
        <dbReference type="Google" id="ProtNLM"/>
    </source>
</evidence>
<evidence type="ECO:0000256" key="1">
    <source>
        <dbReference type="SAM" id="Phobius"/>
    </source>
</evidence>
<gene>
    <name evidence="2" type="ORF">IAC32_03910</name>
</gene>
<proteinExistence type="predicted"/>
<keyword evidence="1" id="KW-0812">Transmembrane</keyword>
<sequence length="55" mass="5869">MKKTNFNLSDYEQLSLDEMKNTNGGIIGPEWVIIGTAFGIALVAGLVGGFFLGGY</sequence>
<name>A0A9D9EH46_9BACT</name>
<comment type="caution">
    <text evidence="2">The sequence shown here is derived from an EMBL/GenBank/DDBJ whole genome shotgun (WGS) entry which is preliminary data.</text>
</comment>
<protein>
    <recommendedName>
        <fullName evidence="4">Class IIb bacteriocin, lactobin A/cerein 7B family</fullName>
    </recommendedName>
</protein>
<dbReference type="EMBL" id="JADIMR010000054">
    <property type="protein sequence ID" value="MBO8446873.1"/>
    <property type="molecule type" value="Genomic_DNA"/>
</dbReference>